<sequence>MSQSKLYYLVATRCTSDDITRIRNRNCHKTAQVRLVARRFCQMGQIVSRICSPGGEPAKPQVTQLNAPGYDWSPSSESQVESAPELPTITVVPPAEPEVVHVPTPAPTTPITLETLQGSWVNSMGAKIIVTGTQVALNGLPMKMHPITLNEDGTVASVGKIWQLNGWLEDERIEFKEAPSREVMEFARSVVWSKATEENMKQWTQQMSSLGYAGSSSAPLSRGVEGCCPGTCDAKAKIAVDDKDRDKAELEMLNKLINEFRVPNMTVVPPRQVIPDFSNRGHTGLSVEHVHYLASSFRDKGFQKRTKDAGHDIPVLVKELCKSELGRKSIENWRGKLAEESGFPPKDHYERLFAGQELYTSLGNGHFNQALNLFGTESISIYNSQKYVFGHDANLREAVEIGVRSLVLRGDIPLRDRETISRLLNSKREFKWNVAEDGTLLILDAQEDHTTVKQFEALSKVLDAVELNCLVRAELGVKDSHRIGK</sequence>
<organism evidence="1 2">
    <name type="scientific">Polarella glacialis</name>
    <name type="common">Dinoflagellate</name>
    <dbReference type="NCBI Taxonomy" id="89957"/>
    <lineage>
        <taxon>Eukaryota</taxon>
        <taxon>Sar</taxon>
        <taxon>Alveolata</taxon>
        <taxon>Dinophyceae</taxon>
        <taxon>Suessiales</taxon>
        <taxon>Suessiaceae</taxon>
        <taxon>Polarella</taxon>
    </lineage>
</organism>
<protein>
    <submittedName>
        <fullName evidence="1">Uncharacterized protein</fullName>
    </submittedName>
</protein>
<comment type="caution">
    <text evidence="1">The sequence shown here is derived from an EMBL/GenBank/DDBJ whole genome shotgun (WGS) entry which is preliminary data.</text>
</comment>
<accession>A0A813F8X1</accession>
<dbReference type="Proteomes" id="UP000654075">
    <property type="component" value="Unassembled WGS sequence"/>
</dbReference>
<dbReference type="OrthoDB" id="413817at2759"/>
<proteinExistence type="predicted"/>
<dbReference type="AlphaFoldDB" id="A0A813F8X1"/>
<reference evidence="1" key="1">
    <citation type="submission" date="2021-02" db="EMBL/GenBank/DDBJ databases">
        <authorList>
            <person name="Dougan E. K."/>
            <person name="Rhodes N."/>
            <person name="Thang M."/>
            <person name="Chan C."/>
        </authorList>
    </citation>
    <scope>NUCLEOTIDE SEQUENCE</scope>
</reference>
<name>A0A813F8X1_POLGL</name>
<keyword evidence="2" id="KW-1185">Reference proteome</keyword>
<dbReference type="EMBL" id="CAJNNV010024869">
    <property type="protein sequence ID" value="CAE8610964.1"/>
    <property type="molecule type" value="Genomic_DNA"/>
</dbReference>
<evidence type="ECO:0000313" key="1">
    <source>
        <dbReference type="EMBL" id="CAE8610964.1"/>
    </source>
</evidence>
<evidence type="ECO:0000313" key="2">
    <source>
        <dbReference type="Proteomes" id="UP000654075"/>
    </source>
</evidence>
<gene>
    <name evidence="1" type="ORF">PGLA1383_LOCUS28774</name>
</gene>